<protein>
    <submittedName>
        <fullName evidence="2">S-adenosyl-L-methionine-dependent methyltransferase</fullName>
    </submittedName>
</protein>
<evidence type="ECO:0000313" key="3">
    <source>
        <dbReference type="Proteomes" id="UP000240883"/>
    </source>
</evidence>
<dbReference type="InterPro" id="IPR029063">
    <property type="entry name" value="SAM-dependent_MTases_sf"/>
</dbReference>
<dbReference type="Proteomes" id="UP000240883">
    <property type="component" value="Unassembled WGS sequence"/>
</dbReference>
<accession>A0A2T2NXB3</accession>
<dbReference type="Gene3D" id="3.40.50.150">
    <property type="entry name" value="Vaccinia Virus protein VP39"/>
    <property type="match status" value="1"/>
</dbReference>
<keyword evidence="2" id="KW-0808">Transferase</keyword>
<organism evidence="2 3">
    <name type="scientific">Corynespora cassiicola Philippines</name>
    <dbReference type="NCBI Taxonomy" id="1448308"/>
    <lineage>
        <taxon>Eukaryota</taxon>
        <taxon>Fungi</taxon>
        <taxon>Dikarya</taxon>
        <taxon>Ascomycota</taxon>
        <taxon>Pezizomycotina</taxon>
        <taxon>Dothideomycetes</taxon>
        <taxon>Pleosporomycetidae</taxon>
        <taxon>Pleosporales</taxon>
        <taxon>Corynesporascaceae</taxon>
        <taxon>Corynespora</taxon>
    </lineage>
</organism>
<dbReference type="STRING" id="1448308.A0A2T2NXB3"/>
<feature type="domain" description="Methyltransferase" evidence="1">
    <location>
        <begin position="38"/>
        <end position="172"/>
    </location>
</feature>
<dbReference type="AlphaFoldDB" id="A0A2T2NXB3"/>
<dbReference type="PANTHER" id="PTHR43861">
    <property type="entry name" value="TRANS-ACONITATE 2-METHYLTRANSFERASE-RELATED"/>
    <property type="match status" value="1"/>
</dbReference>
<dbReference type="GO" id="GO:0032259">
    <property type="term" value="P:methylation"/>
    <property type="evidence" value="ECO:0007669"/>
    <property type="project" value="UniProtKB-KW"/>
</dbReference>
<sequence length="275" mass="31109">MSGPYLHGHHASVLRSHSWRTVDNSAPHLIPYLNDTPIKILDVGCGPGTISVDLASRIPHGFVYAIDPSADVIEKARKHAEEKGVTNVRFEVGDIFKWQELDEVKEGTFDIVHAHQVLQHLQDPLGAMKEMKRLTKPGGIVAVRDVDYSAMIWYPEIEGMQKWQDLYLSVAKGLNCDPNIGKRLHAVAMEAGFPRSDIDASTHTWTFSTPEERAWWCGLWADRTVQSDYKKKALDSGFATEEDLHRISETWRELEKREDGWFAVINGQVVCHVRA</sequence>
<dbReference type="InterPro" id="IPR025714">
    <property type="entry name" value="Methyltranfer_dom"/>
</dbReference>
<dbReference type="Pfam" id="PF13847">
    <property type="entry name" value="Methyltransf_31"/>
    <property type="match status" value="1"/>
</dbReference>
<dbReference type="CDD" id="cd02440">
    <property type="entry name" value="AdoMet_MTases"/>
    <property type="match status" value="1"/>
</dbReference>
<proteinExistence type="predicted"/>
<evidence type="ECO:0000313" key="2">
    <source>
        <dbReference type="EMBL" id="PSN69916.1"/>
    </source>
</evidence>
<reference evidence="2 3" key="1">
    <citation type="journal article" date="2018" name="Front. Microbiol.">
        <title>Genome-Wide Analysis of Corynespora cassiicola Leaf Fall Disease Putative Effectors.</title>
        <authorList>
            <person name="Lopez D."/>
            <person name="Ribeiro S."/>
            <person name="Label P."/>
            <person name="Fumanal B."/>
            <person name="Venisse J.S."/>
            <person name="Kohler A."/>
            <person name="de Oliveira R.R."/>
            <person name="Labutti K."/>
            <person name="Lipzen A."/>
            <person name="Lail K."/>
            <person name="Bauer D."/>
            <person name="Ohm R.A."/>
            <person name="Barry K.W."/>
            <person name="Spatafora J."/>
            <person name="Grigoriev I.V."/>
            <person name="Martin F.M."/>
            <person name="Pujade-Renaud V."/>
        </authorList>
    </citation>
    <scope>NUCLEOTIDE SEQUENCE [LARGE SCALE GENOMIC DNA]</scope>
    <source>
        <strain evidence="2 3">Philippines</strain>
    </source>
</reference>
<dbReference type="GO" id="GO:0008168">
    <property type="term" value="F:methyltransferase activity"/>
    <property type="evidence" value="ECO:0007669"/>
    <property type="project" value="UniProtKB-KW"/>
</dbReference>
<keyword evidence="2" id="KW-0489">Methyltransferase</keyword>
<gene>
    <name evidence="2" type="ORF">BS50DRAFT_300038</name>
</gene>
<name>A0A2T2NXB3_CORCC</name>
<keyword evidence="3" id="KW-1185">Reference proteome</keyword>
<dbReference type="OrthoDB" id="10017101at2759"/>
<dbReference type="SUPFAM" id="SSF53335">
    <property type="entry name" value="S-adenosyl-L-methionine-dependent methyltransferases"/>
    <property type="match status" value="1"/>
</dbReference>
<evidence type="ECO:0000259" key="1">
    <source>
        <dbReference type="Pfam" id="PF13847"/>
    </source>
</evidence>
<dbReference type="EMBL" id="KZ678132">
    <property type="protein sequence ID" value="PSN69916.1"/>
    <property type="molecule type" value="Genomic_DNA"/>
</dbReference>